<accession>A0A1R3VBJ3</accession>
<evidence type="ECO:0000313" key="12">
    <source>
        <dbReference type="EMBL" id="SIT57297.1"/>
    </source>
</evidence>
<dbReference type="GO" id="GO:0005524">
    <property type="term" value="F:ATP binding"/>
    <property type="evidence" value="ECO:0007669"/>
    <property type="project" value="UniProtKB-KW"/>
</dbReference>
<dbReference type="PROSITE" id="PS00211">
    <property type="entry name" value="ABC_TRANSPORTER_1"/>
    <property type="match status" value="2"/>
</dbReference>
<evidence type="ECO:0000313" key="13">
    <source>
        <dbReference type="Proteomes" id="UP000188388"/>
    </source>
</evidence>
<name>A0A1R3VBJ3_9HYPH</name>
<keyword evidence="9" id="KW-1278">Translocase</keyword>
<evidence type="ECO:0000256" key="9">
    <source>
        <dbReference type="ARBA" id="ARBA00022967"/>
    </source>
</evidence>
<evidence type="ECO:0000259" key="11">
    <source>
        <dbReference type="PROSITE" id="PS50893"/>
    </source>
</evidence>
<sequence>MTAAARIETMRQPVLEMRHISKTFGPIRALQDVSLTVHAGELHALMGENGAGKSTLMKVLSGAYRPDPGGEILIDGTPVATGDPIKARANGIAVIYQELSLAPNLTVAQNIFLGSEPRRFGIVDRDQCNRRAKEIIARLGVSFSARASVSSLSLGERQMVEIARALSTSARIIVMDEPTTSLTSRETDSLFEVISTLKAQDIAIIYISHRMEEVYQLADRVSVLRDSGYVGTLERADLNASRLVSMMVGRDLSAFYKKDHRPPDSKRAIALSARDMSDGNLLKSCSFDLHKGEVLALAGLVGSGRTELARLIFGADRRTSGTLELDGKPIAIGSPREALDAGIAYLTEDRKELGLFLDMSISDNISMGVLAKDAQAGGLRDFATAERRAAKAVSELSIRTRSVQANAGSLSGGNQQKVLLARLLETEPRVLILDEPTRGVDVGAKSEIYRLIDDLAKKGIAILMISSELPEVIGVADRVLVMRDGTVAGEVTASEGQPLSQEAIMELATGAAQG</sequence>
<evidence type="ECO:0000256" key="7">
    <source>
        <dbReference type="ARBA" id="ARBA00022741"/>
    </source>
</evidence>
<dbReference type="CDD" id="cd03215">
    <property type="entry name" value="ABC_Carb_Monos_II"/>
    <property type="match status" value="1"/>
</dbReference>
<keyword evidence="5" id="KW-0762">Sugar transport</keyword>
<dbReference type="RefSeq" id="WP_077380600.1">
    <property type="nucleotide sequence ID" value="NZ_FTPD01000027.1"/>
</dbReference>
<feature type="domain" description="ABC transporter" evidence="11">
    <location>
        <begin position="15"/>
        <end position="251"/>
    </location>
</feature>
<reference evidence="13" key="1">
    <citation type="submission" date="2017-01" db="EMBL/GenBank/DDBJ databases">
        <authorList>
            <person name="Brunel B."/>
        </authorList>
    </citation>
    <scope>NUCLEOTIDE SEQUENCE [LARGE SCALE GENOMIC DNA]</scope>
</reference>
<dbReference type="InterPro" id="IPR017871">
    <property type="entry name" value="ABC_transporter-like_CS"/>
</dbReference>
<dbReference type="InterPro" id="IPR003593">
    <property type="entry name" value="AAA+_ATPase"/>
</dbReference>
<dbReference type="GO" id="GO:0005886">
    <property type="term" value="C:plasma membrane"/>
    <property type="evidence" value="ECO:0007669"/>
    <property type="project" value="UniProtKB-SubCell"/>
</dbReference>
<comment type="similarity">
    <text evidence="2">Belongs to the ABC transporter superfamily.</text>
</comment>
<keyword evidence="6" id="KW-0677">Repeat</keyword>
<dbReference type="Pfam" id="PF00005">
    <property type="entry name" value="ABC_tran"/>
    <property type="match status" value="2"/>
</dbReference>
<keyword evidence="7" id="KW-0547">Nucleotide-binding</keyword>
<dbReference type="CDD" id="cd03216">
    <property type="entry name" value="ABC_Carb_Monos_I"/>
    <property type="match status" value="1"/>
</dbReference>
<dbReference type="PANTHER" id="PTHR43790">
    <property type="entry name" value="CARBOHYDRATE TRANSPORT ATP-BINDING PROTEIN MG119-RELATED"/>
    <property type="match status" value="1"/>
</dbReference>
<dbReference type="GO" id="GO:0016887">
    <property type="term" value="F:ATP hydrolysis activity"/>
    <property type="evidence" value="ECO:0007669"/>
    <property type="project" value="InterPro"/>
</dbReference>
<evidence type="ECO:0000256" key="3">
    <source>
        <dbReference type="ARBA" id="ARBA00022448"/>
    </source>
</evidence>
<keyword evidence="3" id="KW-0813">Transport</keyword>
<dbReference type="AlphaFoldDB" id="A0A1R3VBJ3"/>
<dbReference type="SUPFAM" id="SSF52540">
    <property type="entry name" value="P-loop containing nucleoside triphosphate hydrolases"/>
    <property type="match status" value="2"/>
</dbReference>
<dbReference type="Gene3D" id="3.40.50.300">
    <property type="entry name" value="P-loop containing nucleotide triphosphate hydrolases"/>
    <property type="match status" value="2"/>
</dbReference>
<keyword evidence="8 12" id="KW-0067">ATP-binding</keyword>
<dbReference type="PANTHER" id="PTHR43790:SF3">
    <property type="entry name" value="D-ALLOSE IMPORT ATP-BINDING PROTEIN ALSA-RELATED"/>
    <property type="match status" value="1"/>
</dbReference>
<keyword evidence="4" id="KW-1003">Cell membrane</keyword>
<keyword evidence="10" id="KW-0472">Membrane</keyword>
<evidence type="ECO:0000256" key="6">
    <source>
        <dbReference type="ARBA" id="ARBA00022737"/>
    </source>
</evidence>
<protein>
    <submittedName>
        <fullName evidence="12">Fused D-ribose transporter subunits of ABC superfamily: ATP-binding components</fullName>
    </submittedName>
</protein>
<comment type="subcellular location">
    <subcellularLocation>
        <location evidence="1">Cell membrane</location>
        <topology evidence="1">Peripheral membrane protein</topology>
    </subcellularLocation>
</comment>
<keyword evidence="13" id="KW-1185">Reference proteome</keyword>
<evidence type="ECO:0000256" key="4">
    <source>
        <dbReference type="ARBA" id="ARBA00022475"/>
    </source>
</evidence>
<dbReference type="EMBL" id="FTPD01000027">
    <property type="protein sequence ID" value="SIT57297.1"/>
    <property type="molecule type" value="Genomic_DNA"/>
</dbReference>
<evidence type="ECO:0000256" key="2">
    <source>
        <dbReference type="ARBA" id="ARBA00005417"/>
    </source>
</evidence>
<dbReference type="InterPro" id="IPR050107">
    <property type="entry name" value="ABC_carbohydrate_import_ATPase"/>
</dbReference>
<evidence type="ECO:0000256" key="8">
    <source>
        <dbReference type="ARBA" id="ARBA00022840"/>
    </source>
</evidence>
<feature type="domain" description="ABC transporter" evidence="11">
    <location>
        <begin position="266"/>
        <end position="509"/>
    </location>
</feature>
<dbReference type="STRING" id="1631249.BQ8794_330008"/>
<evidence type="ECO:0000256" key="1">
    <source>
        <dbReference type="ARBA" id="ARBA00004202"/>
    </source>
</evidence>
<evidence type="ECO:0000256" key="5">
    <source>
        <dbReference type="ARBA" id="ARBA00022597"/>
    </source>
</evidence>
<organism evidence="12 13">
    <name type="scientific">Mesorhizobium prunaredense</name>
    <dbReference type="NCBI Taxonomy" id="1631249"/>
    <lineage>
        <taxon>Bacteria</taxon>
        <taxon>Pseudomonadati</taxon>
        <taxon>Pseudomonadota</taxon>
        <taxon>Alphaproteobacteria</taxon>
        <taxon>Hyphomicrobiales</taxon>
        <taxon>Phyllobacteriaceae</taxon>
        <taxon>Mesorhizobium</taxon>
    </lineage>
</organism>
<evidence type="ECO:0000256" key="10">
    <source>
        <dbReference type="ARBA" id="ARBA00023136"/>
    </source>
</evidence>
<dbReference type="PROSITE" id="PS50893">
    <property type="entry name" value="ABC_TRANSPORTER_2"/>
    <property type="match status" value="2"/>
</dbReference>
<gene>
    <name evidence="12" type="primary">rbsA</name>
    <name evidence="12" type="ORF">BQ8794_330008</name>
</gene>
<proteinExistence type="inferred from homology"/>
<dbReference type="InterPro" id="IPR003439">
    <property type="entry name" value="ABC_transporter-like_ATP-bd"/>
</dbReference>
<dbReference type="FunFam" id="3.40.50.300:FF:000127">
    <property type="entry name" value="Ribose import ATP-binding protein RbsA"/>
    <property type="match status" value="1"/>
</dbReference>
<dbReference type="InterPro" id="IPR027417">
    <property type="entry name" value="P-loop_NTPase"/>
</dbReference>
<dbReference type="SMART" id="SM00382">
    <property type="entry name" value="AAA"/>
    <property type="match status" value="2"/>
</dbReference>
<dbReference type="Proteomes" id="UP000188388">
    <property type="component" value="Unassembled WGS sequence"/>
</dbReference>